<sequence length="87" mass="9388">MELAHGDGGSYACSSFRGGDRLSEGYVQGTARQQNTHYQPGSSDSVQNQKDSEGAKQSEVPSSPRLQGRKRGDAGWPAENKCTQKSR</sequence>
<evidence type="ECO:0000313" key="2">
    <source>
        <dbReference type="EMBL" id="KAK4106135.1"/>
    </source>
</evidence>
<name>A0AAN6T5P3_9PEZI</name>
<dbReference type="Proteomes" id="UP001305647">
    <property type="component" value="Unassembled WGS sequence"/>
</dbReference>
<dbReference type="EMBL" id="MU863624">
    <property type="protein sequence ID" value="KAK4106135.1"/>
    <property type="molecule type" value="Genomic_DNA"/>
</dbReference>
<protein>
    <submittedName>
        <fullName evidence="2">Uncharacterized protein</fullName>
    </submittedName>
</protein>
<feature type="compositionally biased region" description="Polar residues" evidence="1">
    <location>
        <begin position="30"/>
        <end position="49"/>
    </location>
</feature>
<accession>A0AAN6T5P3</accession>
<dbReference type="AlphaFoldDB" id="A0AAN6T5P3"/>
<comment type="caution">
    <text evidence="2">The sequence shown here is derived from an EMBL/GenBank/DDBJ whole genome shotgun (WGS) entry which is preliminary data.</text>
</comment>
<evidence type="ECO:0000313" key="3">
    <source>
        <dbReference type="Proteomes" id="UP001305647"/>
    </source>
</evidence>
<feature type="region of interest" description="Disordered" evidence="1">
    <location>
        <begin position="1"/>
        <end position="87"/>
    </location>
</feature>
<keyword evidence="3" id="KW-1185">Reference proteome</keyword>
<evidence type="ECO:0000256" key="1">
    <source>
        <dbReference type="SAM" id="MobiDB-lite"/>
    </source>
</evidence>
<reference evidence="2" key="2">
    <citation type="submission" date="2023-05" db="EMBL/GenBank/DDBJ databases">
        <authorList>
            <consortium name="Lawrence Berkeley National Laboratory"/>
            <person name="Steindorff A."/>
            <person name="Hensen N."/>
            <person name="Bonometti L."/>
            <person name="Westerberg I."/>
            <person name="Brannstrom I.O."/>
            <person name="Guillou S."/>
            <person name="Cros-Aarteil S."/>
            <person name="Calhoun S."/>
            <person name="Haridas S."/>
            <person name="Kuo A."/>
            <person name="Mondo S."/>
            <person name="Pangilinan J."/>
            <person name="Riley R."/>
            <person name="Labutti K."/>
            <person name="Andreopoulos B."/>
            <person name="Lipzen A."/>
            <person name="Chen C."/>
            <person name="Yanf M."/>
            <person name="Daum C."/>
            <person name="Ng V."/>
            <person name="Clum A."/>
            <person name="Ohm R."/>
            <person name="Martin F."/>
            <person name="Silar P."/>
            <person name="Natvig D."/>
            <person name="Lalanne C."/>
            <person name="Gautier V."/>
            <person name="Ament-Velasquez S.L."/>
            <person name="Kruys A."/>
            <person name="Hutchinson M.I."/>
            <person name="Powell A.J."/>
            <person name="Barry K."/>
            <person name="Miller A.N."/>
            <person name="Grigoriev I.V."/>
            <person name="Debuchy R."/>
            <person name="Gladieux P."/>
            <person name="Thoren M.H."/>
            <person name="Johannesson H."/>
        </authorList>
    </citation>
    <scope>NUCLEOTIDE SEQUENCE</scope>
    <source>
        <strain evidence="2">CBS 757.83</strain>
    </source>
</reference>
<proteinExistence type="predicted"/>
<organism evidence="2 3">
    <name type="scientific">Parathielavia hyrcaniae</name>
    <dbReference type="NCBI Taxonomy" id="113614"/>
    <lineage>
        <taxon>Eukaryota</taxon>
        <taxon>Fungi</taxon>
        <taxon>Dikarya</taxon>
        <taxon>Ascomycota</taxon>
        <taxon>Pezizomycotina</taxon>
        <taxon>Sordariomycetes</taxon>
        <taxon>Sordariomycetidae</taxon>
        <taxon>Sordariales</taxon>
        <taxon>Chaetomiaceae</taxon>
        <taxon>Parathielavia</taxon>
    </lineage>
</organism>
<reference evidence="2" key="1">
    <citation type="journal article" date="2023" name="Mol. Phylogenet. Evol.">
        <title>Genome-scale phylogeny and comparative genomics of the fungal order Sordariales.</title>
        <authorList>
            <person name="Hensen N."/>
            <person name="Bonometti L."/>
            <person name="Westerberg I."/>
            <person name="Brannstrom I.O."/>
            <person name="Guillou S."/>
            <person name="Cros-Aarteil S."/>
            <person name="Calhoun S."/>
            <person name="Haridas S."/>
            <person name="Kuo A."/>
            <person name="Mondo S."/>
            <person name="Pangilinan J."/>
            <person name="Riley R."/>
            <person name="LaButti K."/>
            <person name="Andreopoulos B."/>
            <person name="Lipzen A."/>
            <person name="Chen C."/>
            <person name="Yan M."/>
            <person name="Daum C."/>
            <person name="Ng V."/>
            <person name="Clum A."/>
            <person name="Steindorff A."/>
            <person name="Ohm R.A."/>
            <person name="Martin F."/>
            <person name="Silar P."/>
            <person name="Natvig D.O."/>
            <person name="Lalanne C."/>
            <person name="Gautier V."/>
            <person name="Ament-Velasquez S.L."/>
            <person name="Kruys A."/>
            <person name="Hutchinson M.I."/>
            <person name="Powell A.J."/>
            <person name="Barry K."/>
            <person name="Miller A.N."/>
            <person name="Grigoriev I.V."/>
            <person name="Debuchy R."/>
            <person name="Gladieux P."/>
            <person name="Hiltunen Thoren M."/>
            <person name="Johannesson H."/>
        </authorList>
    </citation>
    <scope>NUCLEOTIDE SEQUENCE</scope>
    <source>
        <strain evidence="2">CBS 757.83</strain>
    </source>
</reference>
<gene>
    <name evidence="2" type="ORF">N658DRAFT_7957</name>
</gene>